<proteinExistence type="predicted"/>
<evidence type="ECO:0000313" key="1">
    <source>
        <dbReference type="EMBL" id="EYC10126.1"/>
    </source>
</evidence>
<evidence type="ECO:0000313" key="2">
    <source>
        <dbReference type="Proteomes" id="UP000024635"/>
    </source>
</evidence>
<name>A0A016U5C1_9BILA</name>
<dbReference type="AlphaFoldDB" id="A0A016U5C1"/>
<dbReference type="EMBL" id="JARK01001393">
    <property type="protein sequence ID" value="EYC10126.1"/>
    <property type="molecule type" value="Genomic_DNA"/>
</dbReference>
<gene>
    <name evidence="1" type="primary">Acey_s0057.g2776</name>
    <name evidence="1" type="ORF">Y032_0057g2776</name>
</gene>
<organism evidence="1 2">
    <name type="scientific">Ancylostoma ceylanicum</name>
    <dbReference type="NCBI Taxonomy" id="53326"/>
    <lineage>
        <taxon>Eukaryota</taxon>
        <taxon>Metazoa</taxon>
        <taxon>Ecdysozoa</taxon>
        <taxon>Nematoda</taxon>
        <taxon>Chromadorea</taxon>
        <taxon>Rhabditida</taxon>
        <taxon>Rhabditina</taxon>
        <taxon>Rhabditomorpha</taxon>
        <taxon>Strongyloidea</taxon>
        <taxon>Ancylostomatidae</taxon>
        <taxon>Ancylostomatinae</taxon>
        <taxon>Ancylostoma</taxon>
    </lineage>
</organism>
<reference evidence="2" key="1">
    <citation type="journal article" date="2015" name="Nat. Genet.">
        <title>The genome and transcriptome of the zoonotic hookworm Ancylostoma ceylanicum identify infection-specific gene families.</title>
        <authorList>
            <person name="Schwarz E.M."/>
            <person name="Hu Y."/>
            <person name="Antoshechkin I."/>
            <person name="Miller M.M."/>
            <person name="Sternberg P.W."/>
            <person name="Aroian R.V."/>
        </authorList>
    </citation>
    <scope>NUCLEOTIDE SEQUENCE</scope>
    <source>
        <strain evidence="2">HY135</strain>
    </source>
</reference>
<protein>
    <submittedName>
        <fullName evidence="1">Uncharacterized protein</fullName>
    </submittedName>
</protein>
<comment type="caution">
    <text evidence="1">The sequence shown here is derived from an EMBL/GenBank/DDBJ whole genome shotgun (WGS) entry which is preliminary data.</text>
</comment>
<keyword evidence="2" id="KW-1185">Reference proteome</keyword>
<sequence length="112" mass="12146">MCTVKVDDGGLFAASETTWGNSAAQAGILSETSNYGIFLIVDHKIEWRSGWLSVGSLIFERKQVGYAAVFHLLQCSLASCNLASCMCSESNVCVSFFLPATRKKNKETDGLI</sequence>
<dbReference type="Proteomes" id="UP000024635">
    <property type="component" value="Unassembled WGS sequence"/>
</dbReference>
<accession>A0A016U5C1</accession>